<keyword evidence="2" id="KW-0732">Signal</keyword>
<evidence type="ECO:0000313" key="3">
    <source>
        <dbReference type="EMBL" id="CAD5226422.1"/>
    </source>
</evidence>
<dbReference type="Proteomes" id="UP000783686">
    <property type="component" value="Unassembled WGS sequence"/>
</dbReference>
<organism evidence="3 4">
    <name type="scientific">Bursaphelenchus okinawaensis</name>
    <dbReference type="NCBI Taxonomy" id="465554"/>
    <lineage>
        <taxon>Eukaryota</taxon>
        <taxon>Metazoa</taxon>
        <taxon>Ecdysozoa</taxon>
        <taxon>Nematoda</taxon>
        <taxon>Chromadorea</taxon>
        <taxon>Rhabditida</taxon>
        <taxon>Tylenchina</taxon>
        <taxon>Tylenchomorpha</taxon>
        <taxon>Aphelenchoidea</taxon>
        <taxon>Aphelenchoididae</taxon>
        <taxon>Bursaphelenchus</taxon>
    </lineage>
</organism>
<evidence type="ECO:0000313" key="4">
    <source>
        <dbReference type="Proteomes" id="UP000614601"/>
    </source>
</evidence>
<keyword evidence="4" id="KW-1185">Reference proteome</keyword>
<evidence type="ECO:0000256" key="2">
    <source>
        <dbReference type="SAM" id="SignalP"/>
    </source>
</evidence>
<name>A0A811LFU9_9BILA</name>
<dbReference type="AlphaFoldDB" id="A0A811LFU9"/>
<dbReference type="Proteomes" id="UP000614601">
    <property type="component" value="Unassembled WGS sequence"/>
</dbReference>
<gene>
    <name evidence="3" type="ORF">BOKJ2_LOCUS12070</name>
</gene>
<feature type="chain" id="PRO_5036408528" evidence="2">
    <location>
        <begin position="20"/>
        <end position="132"/>
    </location>
</feature>
<comment type="caution">
    <text evidence="3">The sequence shown here is derived from an EMBL/GenBank/DDBJ whole genome shotgun (WGS) entry which is preliminary data.</text>
</comment>
<evidence type="ECO:0000256" key="1">
    <source>
        <dbReference type="SAM" id="MobiDB-lite"/>
    </source>
</evidence>
<protein>
    <submittedName>
        <fullName evidence="3">Uncharacterized protein</fullName>
    </submittedName>
</protein>
<feature type="signal peptide" evidence="2">
    <location>
        <begin position="1"/>
        <end position="19"/>
    </location>
</feature>
<dbReference type="EMBL" id="CAJFCW020000005">
    <property type="protein sequence ID" value="CAG9122155.1"/>
    <property type="molecule type" value="Genomic_DNA"/>
</dbReference>
<dbReference type="EMBL" id="CAJFDH010000005">
    <property type="protein sequence ID" value="CAD5226422.1"/>
    <property type="molecule type" value="Genomic_DNA"/>
</dbReference>
<reference evidence="3" key="1">
    <citation type="submission" date="2020-09" db="EMBL/GenBank/DDBJ databases">
        <authorList>
            <person name="Kikuchi T."/>
        </authorList>
    </citation>
    <scope>NUCLEOTIDE SEQUENCE</scope>
    <source>
        <strain evidence="3">SH1</strain>
    </source>
</reference>
<feature type="compositionally biased region" description="Basic and acidic residues" evidence="1">
    <location>
        <begin position="84"/>
        <end position="95"/>
    </location>
</feature>
<sequence length="132" mass="14608">MRFIIFLFIALAFLAVINAFSLRKMFEEENLIEKVNVKVQKRSAESTESVEEGSGERIVREASGEEVEESRHKREADVEGSGIEVKDSVAKREAEVEGSGSEVVVRRRRDVSSESSEEVHGSGHGSGQEVVV</sequence>
<feature type="region of interest" description="Disordered" evidence="1">
    <location>
        <begin position="40"/>
        <end position="132"/>
    </location>
</feature>
<feature type="compositionally biased region" description="Basic and acidic residues" evidence="1">
    <location>
        <begin position="54"/>
        <end position="77"/>
    </location>
</feature>
<accession>A0A811LFU9</accession>
<proteinExistence type="predicted"/>